<dbReference type="Proteomes" id="UP000438874">
    <property type="component" value="Unassembled WGS sequence"/>
</dbReference>
<dbReference type="AlphaFoldDB" id="A0A6H9FZ93"/>
<evidence type="ECO:0000313" key="1">
    <source>
        <dbReference type="EMBL" id="GCL48401.1"/>
    </source>
</evidence>
<organism evidence="1 2">
    <name type="scientific">Microcystis aeruginosa NIES-3787</name>
    <dbReference type="NCBI Taxonomy" id="2517782"/>
    <lineage>
        <taxon>Bacteria</taxon>
        <taxon>Bacillati</taxon>
        <taxon>Cyanobacteriota</taxon>
        <taxon>Cyanophyceae</taxon>
        <taxon>Oscillatoriophycideae</taxon>
        <taxon>Chroococcales</taxon>
        <taxon>Microcystaceae</taxon>
        <taxon>Microcystis</taxon>
    </lineage>
</organism>
<accession>A0A6H9FZ93</accession>
<protein>
    <submittedName>
        <fullName evidence="1">Uncharacterized protein</fullName>
    </submittedName>
</protein>
<gene>
    <name evidence="1" type="ORF">NIES3787_41200</name>
</gene>
<dbReference type="EMBL" id="BJCH01000127">
    <property type="protein sequence ID" value="GCL48401.1"/>
    <property type="molecule type" value="Genomic_DNA"/>
</dbReference>
<reference evidence="1 2" key="1">
    <citation type="submission" date="2019-02" db="EMBL/GenBank/DDBJ databases">
        <title>Draft genome sequence of Arthrospira platensis NIES-3787.</title>
        <authorList>
            <person name="Yamaguchi H."/>
            <person name="Suzuki S."/>
            <person name="Kawachi M."/>
        </authorList>
    </citation>
    <scope>NUCLEOTIDE SEQUENCE [LARGE SCALE GENOMIC DNA]</scope>
    <source>
        <strain evidence="1 2">NIES-3787</strain>
    </source>
</reference>
<dbReference type="RefSeq" id="WP_159250740.1">
    <property type="nucleotide sequence ID" value="NZ_BJCH01000127.1"/>
</dbReference>
<name>A0A6H9FZ93_MICAE</name>
<proteinExistence type="predicted"/>
<sequence length="136" mass="15661">MINEGNWQTLYNATNQNDSLTIPLNSPSELILIKVSLSTPQPNWRRAGWLNQYWEKDGNLWLLKAGQVQLNGQLVQLTPINRSLLVFTPVLWLVNWNISLSVLVQSINNVVDRDEKLDEILRRLPNSEDFNPTLLL</sequence>
<evidence type="ECO:0000313" key="2">
    <source>
        <dbReference type="Proteomes" id="UP000438874"/>
    </source>
</evidence>
<comment type="caution">
    <text evidence="1">The sequence shown here is derived from an EMBL/GenBank/DDBJ whole genome shotgun (WGS) entry which is preliminary data.</text>
</comment>